<dbReference type="AlphaFoldDB" id="A0A846R2H6"/>
<proteinExistence type="predicted"/>
<reference evidence="1 2" key="1">
    <citation type="submission" date="2020-03" db="EMBL/GenBank/DDBJ databases">
        <title>Genomic Encyclopedia of Type Strains, Phase IV (KMG-IV): sequencing the most valuable type-strain genomes for metagenomic binning, comparative biology and taxonomic classification.</title>
        <authorList>
            <person name="Goeker M."/>
        </authorList>
    </citation>
    <scope>NUCLEOTIDE SEQUENCE [LARGE SCALE GENOMIC DNA]</scope>
    <source>
        <strain evidence="1 2">DSM 29762</strain>
    </source>
</reference>
<dbReference type="Proteomes" id="UP000590442">
    <property type="component" value="Unassembled WGS sequence"/>
</dbReference>
<protein>
    <submittedName>
        <fullName evidence="1">Uncharacterized protein</fullName>
    </submittedName>
</protein>
<evidence type="ECO:0000313" key="2">
    <source>
        <dbReference type="Proteomes" id="UP000590442"/>
    </source>
</evidence>
<comment type="caution">
    <text evidence="1">The sequence shown here is derived from an EMBL/GenBank/DDBJ whole genome shotgun (WGS) entry which is preliminary data.</text>
</comment>
<accession>A0A846R2H6</accession>
<gene>
    <name evidence="1" type="ORF">GGR42_003114</name>
</gene>
<dbReference type="EMBL" id="JAATJJ010000002">
    <property type="protein sequence ID" value="NJB72623.1"/>
    <property type="molecule type" value="Genomic_DNA"/>
</dbReference>
<name>A0A846R2H6_9FLAO</name>
<keyword evidence="2" id="KW-1185">Reference proteome</keyword>
<dbReference type="RefSeq" id="WP_167965825.1">
    <property type="nucleotide sequence ID" value="NZ_JAATJJ010000002.1"/>
</dbReference>
<organism evidence="1 2">
    <name type="scientific">Saonia flava</name>
    <dbReference type="NCBI Taxonomy" id="523696"/>
    <lineage>
        <taxon>Bacteria</taxon>
        <taxon>Pseudomonadati</taxon>
        <taxon>Bacteroidota</taxon>
        <taxon>Flavobacteriia</taxon>
        <taxon>Flavobacteriales</taxon>
        <taxon>Flavobacteriaceae</taxon>
        <taxon>Saonia</taxon>
    </lineage>
</organism>
<sequence>MKFKYILSPGNNKKEKKVCIDMEYELRPKITKFLLNRLESDCEGDFSKFYFDIHFKGKQIKISSKTPLKYRKKIEKDFESEFNGVCC</sequence>
<evidence type="ECO:0000313" key="1">
    <source>
        <dbReference type="EMBL" id="NJB72623.1"/>
    </source>
</evidence>